<feature type="transmembrane region" description="Helical" evidence="1">
    <location>
        <begin position="37"/>
        <end position="57"/>
    </location>
</feature>
<dbReference type="EMBL" id="CP029788">
    <property type="protein sequence ID" value="AWT47124.1"/>
    <property type="molecule type" value="Genomic_DNA"/>
</dbReference>
<evidence type="ECO:0000313" key="3">
    <source>
        <dbReference type="Proteomes" id="UP000247634"/>
    </source>
</evidence>
<sequence>MERINTYLAKHLWAQMLLSVLAASVLIMVVFPGRSFLSVVVRTAVMSAGGIAVVAAARRKEKRASGGSTDRMVALDRKLRKGDVPTDPEEREAMRGLVEQRLHRTRHRVLAQVGLTVLFGAVVAATAVTAGPRQTVGLTVLSVVFLGWCFFYGNRNHRRLLTMRRALSADTAARRT</sequence>
<dbReference type="RefSeq" id="WP_110635119.1">
    <property type="nucleotide sequence ID" value="NZ_CP029788.1"/>
</dbReference>
<dbReference type="AlphaFoldDB" id="A0A2U9PDU7"/>
<keyword evidence="1" id="KW-1133">Transmembrane helix</keyword>
<evidence type="ECO:0000256" key="1">
    <source>
        <dbReference type="SAM" id="Phobius"/>
    </source>
</evidence>
<dbReference type="KEGG" id="sact:DMT42_35995"/>
<dbReference type="Proteomes" id="UP000247634">
    <property type="component" value="Chromosome"/>
</dbReference>
<keyword evidence="1" id="KW-0812">Transmembrane</keyword>
<organism evidence="2 3">
    <name type="scientific">Streptomyces actuosus</name>
    <dbReference type="NCBI Taxonomy" id="1885"/>
    <lineage>
        <taxon>Bacteria</taxon>
        <taxon>Bacillati</taxon>
        <taxon>Actinomycetota</taxon>
        <taxon>Actinomycetes</taxon>
        <taxon>Kitasatosporales</taxon>
        <taxon>Streptomycetaceae</taxon>
        <taxon>Streptomyces</taxon>
    </lineage>
</organism>
<feature type="transmembrane region" description="Helical" evidence="1">
    <location>
        <begin position="136"/>
        <end position="154"/>
    </location>
</feature>
<name>A0A2U9PDU7_STRAS</name>
<dbReference type="OrthoDB" id="4333619at2"/>
<accession>A0A2U9PDU7</accession>
<protein>
    <submittedName>
        <fullName evidence="2">Uncharacterized protein</fullName>
    </submittedName>
</protein>
<reference evidence="2 3" key="1">
    <citation type="submission" date="2018-06" db="EMBL/GenBank/DDBJ databases">
        <title>The complete genome sequence of a nosiheptide producer Streptomyces actuosus ATCC 25421: deducing the ability of producing a new class III lantibiotics.</title>
        <authorList>
            <person name="Liu W."/>
            <person name="Sun F."/>
            <person name="Hu Y."/>
        </authorList>
    </citation>
    <scope>NUCLEOTIDE SEQUENCE [LARGE SCALE GENOMIC DNA]</scope>
    <source>
        <strain evidence="2 3">ATCC 25421</strain>
    </source>
</reference>
<feature type="transmembrane region" description="Helical" evidence="1">
    <location>
        <begin position="109"/>
        <end position="130"/>
    </location>
</feature>
<feature type="transmembrane region" description="Helical" evidence="1">
    <location>
        <begin position="12"/>
        <end position="31"/>
    </location>
</feature>
<keyword evidence="3" id="KW-1185">Reference proteome</keyword>
<gene>
    <name evidence="2" type="ORF">DMT42_35995</name>
</gene>
<keyword evidence="1" id="KW-0472">Membrane</keyword>
<evidence type="ECO:0000313" key="2">
    <source>
        <dbReference type="EMBL" id="AWT47124.1"/>
    </source>
</evidence>
<proteinExistence type="predicted"/>